<proteinExistence type="predicted"/>
<dbReference type="RefSeq" id="WP_003358378.1">
    <property type="nucleotide sequence ID" value="NC_012563.1"/>
</dbReference>
<accession>C1FPU7</accession>
<dbReference type="Proteomes" id="UP000001374">
    <property type="component" value="Chromosome"/>
</dbReference>
<name>C1FPU7_CLOBJ</name>
<gene>
    <name evidence="2" type="ordered locus">CLM_2264</name>
</gene>
<evidence type="ECO:0000313" key="2">
    <source>
        <dbReference type="EMBL" id="ACO84836.1"/>
    </source>
</evidence>
<evidence type="ECO:0000313" key="3">
    <source>
        <dbReference type="Proteomes" id="UP000001374"/>
    </source>
</evidence>
<reference evidence="2 3" key="1">
    <citation type="submission" date="2008-10" db="EMBL/GenBank/DDBJ databases">
        <title>Genome sequence of Clostridium botulinum A2 Kyoto.</title>
        <authorList>
            <person name="Shrivastava S."/>
            <person name="Brinkac L.M."/>
            <person name="Brown J.L."/>
            <person name="Bruce D."/>
            <person name="Detter C.C."/>
            <person name="Johnson E.A."/>
            <person name="Munk C.A."/>
            <person name="Smith L.A."/>
            <person name="Smith T.J."/>
            <person name="Sutton G."/>
            <person name="Brettin T.S."/>
        </authorList>
    </citation>
    <scope>NUCLEOTIDE SEQUENCE [LARGE SCALE GENOMIC DNA]</scope>
    <source>
        <strain evidence="3">Kyoto / Type A2</strain>
    </source>
</reference>
<sequence length="71" mass="8088">MNEYLIKKYSLKLPSDSNNKEDIFRVVNAINNPDDKYGEYGVAYLKLKSTYIIIGTLIINIILINGLSCVF</sequence>
<keyword evidence="1" id="KW-1133">Transmembrane helix</keyword>
<feature type="transmembrane region" description="Helical" evidence="1">
    <location>
        <begin position="50"/>
        <end position="70"/>
    </location>
</feature>
<evidence type="ECO:0000256" key="1">
    <source>
        <dbReference type="SAM" id="Phobius"/>
    </source>
</evidence>
<dbReference type="AlphaFoldDB" id="C1FPU7"/>
<protein>
    <submittedName>
        <fullName evidence="2">Uncharacterized protein</fullName>
    </submittedName>
</protein>
<keyword evidence="1" id="KW-0812">Transmembrane</keyword>
<keyword evidence="1" id="KW-0472">Membrane</keyword>
<dbReference type="EMBL" id="CP001581">
    <property type="protein sequence ID" value="ACO84836.1"/>
    <property type="molecule type" value="Genomic_DNA"/>
</dbReference>
<organism evidence="2 3">
    <name type="scientific">Clostridium botulinum (strain Kyoto / Type A2)</name>
    <dbReference type="NCBI Taxonomy" id="536232"/>
    <lineage>
        <taxon>Bacteria</taxon>
        <taxon>Bacillati</taxon>
        <taxon>Bacillota</taxon>
        <taxon>Clostridia</taxon>
        <taxon>Eubacteriales</taxon>
        <taxon>Clostridiaceae</taxon>
        <taxon>Clostridium</taxon>
    </lineage>
</organism>
<dbReference type="KEGG" id="cby:CLM_2264"/>
<dbReference type="HOGENOM" id="CLU_2732808_0_0_9"/>